<dbReference type="Pfam" id="PF01841">
    <property type="entry name" value="Transglut_core"/>
    <property type="match status" value="1"/>
</dbReference>
<dbReference type="Gene3D" id="3.10.620.30">
    <property type="match status" value="1"/>
</dbReference>
<dbReference type="EMBL" id="CACVAQ010000399">
    <property type="protein sequence ID" value="CAA6827327.1"/>
    <property type="molecule type" value="Genomic_DNA"/>
</dbReference>
<evidence type="ECO:0000259" key="1">
    <source>
        <dbReference type="SMART" id="SM00460"/>
    </source>
</evidence>
<feature type="domain" description="Transglutaminase-like" evidence="1">
    <location>
        <begin position="69"/>
        <end position="141"/>
    </location>
</feature>
<name>A0A6S6UAM4_9BACT</name>
<dbReference type="InterPro" id="IPR038765">
    <property type="entry name" value="Papain-like_cys_pep_sf"/>
</dbReference>
<dbReference type="SUPFAM" id="SSF54001">
    <property type="entry name" value="Cysteine proteinases"/>
    <property type="match status" value="1"/>
</dbReference>
<dbReference type="InterPro" id="IPR002931">
    <property type="entry name" value="Transglutaminase-like"/>
</dbReference>
<proteinExistence type="predicted"/>
<dbReference type="SMART" id="SM00460">
    <property type="entry name" value="TGc"/>
    <property type="match status" value="1"/>
</dbReference>
<protein>
    <submittedName>
        <fullName evidence="2">Transglutaminase</fullName>
    </submittedName>
</protein>
<sequence length="220" mass="25002">MTENEIYLKAGVYTNSDHLDVIAYAEEKTKGIGTKKEQVIALYYAIRDGFKYSPYHIVLKPYAMKASYLLTKDYGHCIEKSNLFVACARSLGIPSRLAYGNVKNHLGTSLLEKTLKTDVLVFHGYAEVFLNNKWVKATPVFNAALCDKLGVEPLEFDAEKDAVFQESDKTGKPFMEYTADHGTFKDVPLKAITLAMKAHYPHLFERKMDDLKFTFEFDEV</sequence>
<dbReference type="PANTHER" id="PTHR33490:SF3">
    <property type="entry name" value="CONSERVED INTEGRAL MEMBRANE PROTEIN"/>
    <property type="match status" value="1"/>
</dbReference>
<organism evidence="2">
    <name type="scientific">uncultured Aureispira sp</name>
    <dbReference type="NCBI Taxonomy" id="1331704"/>
    <lineage>
        <taxon>Bacteria</taxon>
        <taxon>Pseudomonadati</taxon>
        <taxon>Bacteroidota</taxon>
        <taxon>Saprospiria</taxon>
        <taxon>Saprospirales</taxon>
        <taxon>Saprospiraceae</taxon>
        <taxon>Aureispira</taxon>
        <taxon>environmental samples</taxon>
    </lineage>
</organism>
<gene>
    <name evidence="2" type="ORF">HELGO_WM21381</name>
</gene>
<reference evidence="2" key="1">
    <citation type="submission" date="2020-01" db="EMBL/GenBank/DDBJ databases">
        <authorList>
            <person name="Meier V. D."/>
            <person name="Meier V D."/>
        </authorList>
    </citation>
    <scope>NUCLEOTIDE SEQUENCE</scope>
    <source>
        <strain evidence="2">HLG_WM_MAG_10</strain>
    </source>
</reference>
<dbReference type="PANTHER" id="PTHR33490">
    <property type="entry name" value="BLR5614 PROTEIN-RELATED"/>
    <property type="match status" value="1"/>
</dbReference>
<dbReference type="AlphaFoldDB" id="A0A6S6UAM4"/>
<accession>A0A6S6UAM4</accession>
<evidence type="ECO:0000313" key="2">
    <source>
        <dbReference type="EMBL" id="CAA6827327.1"/>
    </source>
</evidence>